<dbReference type="AlphaFoldDB" id="A0A8X6KP12"/>
<protein>
    <submittedName>
        <fullName evidence="1">HTH_48 domain-containing protein</fullName>
    </submittedName>
</protein>
<comment type="caution">
    <text evidence="1">The sequence shown here is derived from an EMBL/GenBank/DDBJ whole genome shotgun (WGS) entry which is preliminary data.</text>
</comment>
<keyword evidence="2" id="KW-1185">Reference proteome</keyword>
<evidence type="ECO:0000313" key="1">
    <source>
        <dbReference type="EMBL" id="GFQ79126.1"/>
    </source>
</evidence>
<gene>
    <name evidence="1" type="primary">NCL1_47993</name>
    <name evidence="1" type="ORF">TNCT_409491</name>
</gene>
<dbReference type="Proteomes" id="UP000887116">
    <property type="component" value="Unassembled WGS sequence"/>
</dbReference>
<dbReference type="OrthoDB" id="616263at2759"/>
<accession>A0A8X6KP12</accession>
<reference evidence="1" key="1">
    <citation type="submission" date="2020-07" db="EMBL/GenBank/DDBJ databases">
        <title>Multicomponent nature underlies the extraordinary mechanical properties of spider dragline silk.</title>
        <authorList>
            <person name="Kono N."/>
            <person name="Nakamura H."/>
            <person name="Mori M."/>
            <person name="Yoshida Y."/>
            <person name="Ohtoshi R."/>
            <person name="Malay A.D."/>
            <person name="Moran D.A.P."/>
            <person name="Tomita M."/>
            <person name="Numata K."/>
            <person name="Arakawa K."/>
        </authorList>
    </citation>
    <scope>NUCLEOTIDE SEQUENCE</scope>
</reference>
<dbReference type="EMBL" id="BMAO01002210">
    <property type="protein sequence ID" value="GFQ79126.1"/>
    <property type="molecule type" value="Genomic_DNA"/>
</dbReference>
<evidence type="ECO:0000313" key="2">
    <source>
        <dbReference type="Proteomes" id="UP000887116"/>
    </source>
</evidence>
<organism evidence="1 2">
    <name type="scientific">Trichonephila clavata</name>
    <name type="common">Joro spider</name>
    <name type="synonym">Nephila clavata</name>
    <dbReference type="NCBI Taxonomy" id="2740835"/>
    <lineage>
        <taxon>Eukaryota</taxon>
        <taxon>Metazoa</taxon>
        <taxon>Ecdysozoa</taxon>
        <taxon>Arthropoda</taxon>
        <taxon>Chelicerata</taxon>
        <taxon>Arachnida</taxon>
        <taxon>Araneae</taxon>
        <taxon>Araneomorphae</taxon>
        <taxon>Entelegynae</taxon>
        <taxon>Araneoidea</taxon>
        <taxon>Nephilidae</taxon>
        <taxon>Trichonephila</taxon>
    </lineage>
</organism>
<sequence>MKVTRVEQRAFIKISVPRGRNEMKYHSELEEALGNNALPYHPVARLVGMFQQEHVLTSEEQCSGRPLSVRTDLARAVIEQLTDEDRR</sequence>
<proteinExistence type="predicted"/>
<name>A0A8X6KP12_TRICU</name>